<evidence type="ECO:0000259" key="7">
    <source>
        <dbReference type="Pfam" id="PF01171"/>
    </source>
</evidence>
<comment type="catalytic activity">
    <reaction evidence="5 6">
        <text>cytidine(34) in tRNA(Ile2) + L-lysine + ATP = lysidine(34) in tRNA(Ile2) + AMP + diphosphate + H(+)</text>
        <dbReference type="Rhea" id="RHEA:43744"/>
        <dbReference type="Rhea" id="RHEA-COMP:10625"/>
        <dbReference type="Rhea" id="RHEA-COMP:10670"/>
        <dbReference type="ChEBI" id="CHEBI:15378"/>
        <dbReference type="ChEBI" id="CHEBI:30616"/>
        <dbReference type="ChEBI" id="CHEBI:32551"/>
        <dbReference type="ChEBI" id="CHEBI:33019"/>
        <dbReference type="ChEBI" id="CHEBI:82748"/>
        <dbReference type="ChEBI" id="CHEBI:83665"/>
        <dbReference type="ChEBI" id="CHEBI:456215"/>
        <dbReference type="EC" id="6.3.4.19"/>
    </reaction>
</comment>
<comment type="similarity">
    <text evidence="6">Belongs to the tRNA(Ile)-lysidine synthase family.</text>
</comment>
<dbReference type="InterPro" id="IPR011063">
    <property type="entry name" value="TilS/TtcA_N"/>
</dbReference>
<name>A0ABX1CPX8_9SPHN</name>
<accession>A0ABX1CPX8</accession>
<dbReference type="PANTHER" id="PTHR43033:SF1">
    <property type="entry name" value="TRNA(ILE)-LYSIDINE SYNTHASE-RELATED"/>
    <property type="match status" value="1"/>
</dbReference>
<evidence type="ECO:0000256" key="5">
    <source>
        <dbReference type="ARBA" id="ARBA00048539"/>
    </source>
</evidence>
<dbReference type="InterPro" id="IPR012795">
    <property type="entry name" value="tRNA_Ile_lys_synt_N"/>
</dbReference>
<proteinExistence type="inferred from homology"/>
<sequence length="323" mass="34532">MTDRFRSDVANTFARAFDGVAPTAARTFALAVSGGPDSMAMLALAHAAFPGRIAAATFDHQLREASAAEASMVADACARLAVPHATLRPAAPIAGASLQRHAREARYTALTAWAGPDRPLLTAHHADDQAETLLMRLNRASGLAGLSAIRAARFEMGVALLRPLLGWRRAELRAVVEVAGLPFVDDPANVDPRHDRTAARALLAQVPALDPAALAASAAWLAEAEDVVARASDIAWEERWHGGDRPFDVDHLPRELRRRLLRRAIADVRQRLRIVLPPFGSASNVEATLEALEAGRSAVQGGVLARAAGDGWHFRAAPPRRSD</sequence>
<dbReference type="HAMAP" id="MF_01161">
    <property type="entry name" value="tRNA_Ile_lys_synt"/>
    <property type="match status" value="1"/>
</dbReference>
<dbReference type="SUPFAM" id="SSF52402">
    <property type="entry name" value="Adenine nucleotide alpha hydrolases-like"/>
    <property type="match status" value="1"/>
</dbReference>
<dbReference type="EMBL" id="JAAVJH010000005">
    <property type="protein sequence ID" value="NJR79013.1"/>
    <property type="molecule type" value="Genomic_DNA"/>
</dbReference>
<evidence type="ECO:0000313" key="9">
    <source>
        <dbReference type="Proteomes" id="UP000732399"/>
    </source>
</evidence>
<comment type="function">
    <text evidence="6">Ligates lysine onto the cytidine present at position 34 of the AUA codon-specific tRNA(Ile) that contains the anticodon CAU, in an ATP-dependent manner. Cytidine is converted to lysidine, thus changing the amino acid specificity of the tRNA from methionine to isoleucine.</text>
</comment>
<dbReference type="Gene3D" id="3.40.50.620">
    <property type="entry name" value="HUPs"/>
    <property type="match status" value="1"/>
</dbReference>
<dbReference type="NCBIfam" id="TIGR02432">
    <property type="entry name" value="lysidine_TilS_N"/>
    <property type="match status" value="1"/>
</dbReference>
<evidence type="ECO:0000256" key="6">
    <source>
        <dbReference type="HAMAP-Rule" id="MF_01161"/>
    </source>
</evidence>
<dbReference type="PANTHER" id="PTHR43033">
    <property type="entry name" value="TRNA(ILE)-LYSIDINE SYNTHASE-RELATED"/>
    <property type="match status" value="1"/>
</dbReference>
<dbReference type="RefSeq" id="WP_168134537.1">
    <property type="nucleotide sequence ID" value="NZ_JAAVJH010000005.1"/>
</dbReference>
<dbReference type="CDD" id="cd01992">
    <property type="entry name" value="TilS_N"/>
    <property type="match status" value="1"/>
</dbReference>
<keyword evidence="9" id="KW-1185">Reference proteome</keyword>
<evidence type="ECO:0000313" key="8">
    <source>
        <dbReference type="EMBL" id="NJR79013.1"/>
    </source>
</evidence>
<reference evidence="8 9" key="1">
    <citation type="submission" date="2020-03" db="EMBL/GenBank/DDBJ databases">
        <authorList>
            <person name="Wang L."/>
            <person name="He N."/>
            <person name="Li Y."/>
            <person name="Fang Y."/>
            <person name="Zhang F."/>
        </authorList>
    </citation>
    <scope>NUCLEOTIDE SEQUENCE [LARGE SCALE GENOMIC DNA]</scope>
    <source>
        <strain evidence="8 9">36D10-4-7</strain>
    </source>
</reference>
<keyword evidence="4 6" id="KW-0067">ATP-binding</keyword>
<evidence type="ECO:0000256" key="2">
    <source>
        <dbReference type="ARBA" id="ARBA00022694"/>
    </source>
</evidence>
<evidence type="ECO:0000256" key="3">
    <source>
        <dbReference type="ARBA" id="ARBA00022741"/>
    </source>
</evidence>
<dbReference type="Proteomes" id="UP000732399">
    <property type="component" value="Unassembled WGS sequence"/>
</dbReference>
<protein>
    <recommendedName>
        <fullName evidence="6">tRNA(Ile)-lysidine synthase</fullName>
        <ecNumber evidence="6">6.3.4.19</ecNumber>
    </recommendedName>
    <alternativeName>
        <fullName evidence="6">tRNA(Ile)-2-lysyl-cytidine synthase</fullName>
    </alternativeName>
    <alternativeName>
        <fullName evidence="6">tRNA(Ile)-lysidine synthetase</fullName>
    </alternativeName>
</protein>
<keyword evidence="2 6" id="KW-0819">tRNA processing</keyword>
<evidence type="ECO:0000256" key="1">
    <source>
        <dbReference type="ARBA" id="ARBA00022598"/>
    </source>
</evidence>
<keyword evidence="1 6" id="KW-0436">Ligase</keyword>
<comment type="subcellular location">
    <subcellularLocation>
        <location evidence="6">Cytoplasm</location>
    </subcellularLocation>
</comment>
<organism evidence="8 9">
    <name type="scientific">Sphingomonas corticis</name>
    <dbReference type="NCBI Taxonomy" id="2722791"/>
    <lineage>
        <taxon>Bacteria</taxon>
        <taxon>Pseudomonadati</taxon>
        <taxon>Pseudomonadota</taxon>
        <taxon>Alphaproteobacteria</taxon>
        <taxon>Sphingomonadales</taxon>
        <taxon>Sphingomonadaceae</taxon>
        <taxon>Sphingomonas</taxon>
    </lineage>
</organism>
<dbReference type="InterPro" id="IPR012094">
    <property type="entry name" value="tRNA_Ile_lys_synt"/>
</dbReference>
<comment type="caution">
    <text evidence="8">The sequence shown here is derived from an EMBL/GenBank/DDBJ whole genome shotgun (WGS) entry which is preliminary data.</text>
</comment>
<dbReference type="InterPro" id="IPR014729">
    <property type="entry name" value="Rossmann-like_a/b/a_fold"/>
</dbReference>
<feature type="domain" description="tRNA(Ile)-lysidine/2-thiocytidine synthase N-terminal" evidence="7">
    <location>
        <begin position="28"/>
        <end position="200"/>
    </location>
</feature>
<dbReference type="GO" id="GO:0032267">
    <property type="term" value="F:tRNA(Ile)-lysidine synthase activity"/>
    <property type="evidence" value="ECO:0007669"/>
    <property type="project" value="UniProtKB-EC"/>
</dbReference>
<keyword evidence="6" id="KW-0963">Cytoplasm</keyword>
<dbReference type="Pfam" id="PF01171">
    <property type="entry name" value="ATP_bind_3"/>
    <property type="match status" value="1"/>
</dbReference>
<evidence type="ECO:0000256" key="4">
    <source>
        <dbReference type="ARBA" id="ARBA00022840"/>
    </source>
</evidence>
<feature type="binding site" evidence="6">
    <location>
        <begin position="33"/>
        <end position="38"/>
    </location>
    <ligand>
        <name>ATP</name>
        <dbReference type="ChEBI" id="CHEBI:30616"/>
    </ligand>
</feature>
<gene>
    <name evidence="6 8" type="primary">tilS</name>
    <name evidence="8" type="ORF">HBH26_10475</name>
</gene>
<comment type="domain">
    <text evidence="6">The N-terminal region contains the highly conserved SGGXDS motif, predicted to be a P-loop motif involved in ATP binding.</text>
</comment>
<dbReference type="EC" id="6.3.4.19" evidence="6"/>
<keyword evidence="3 6" id="KW-0547">Nucleotide-binding</keyword>